<accession>A0ACB9G0H9</accession>
<proteinExistence type="predicted"/>
<evidence type="ECO:0000313" key="1">
    <source>
        <dbReference type="EMBL" id="KAI3776902.1"/>
    </source>
</evidence>
<name>A0ACB9G0H9_9ASTR</name>
<sequence>MFVLWVMHARPMGDFLGSLSSLSATKLGSIAIQCQAPARQAALGADIPDSVNLLNKSAQEYNYEQKGVLRIPCHVLLFERFRDCGKQVYLVGFDNVHASAHAYDRAAIKFRGMEVDINFNLQDYEDDLKQIMKLT</sequence>
<dbReference type="Proteomes" id="UP001056120">
    <property type="component" value="Linkage Group LG15"/>
</dbReference>
<protein>
    <submittedName>
        <fullName evidence="1">Uncharacterized protein</fullName>
    </submittedName>
</protein>
<gene>
    <name evidence="1" type="ORF">L1987_46692</name>
</gene>
<comment type="caution">
    <text evidence="1">The sequence shown here is derived from an EMBL/GenBank/DDBJ whole genome shotgun (WGS) entry which is preliminary data.</text>
</comment>
<organism evidence="1 2">
    <name type="scientific">Smallanthus sonchifolius</name>
    <dbReference type="NCBI Taxonomy" id="185202"/>
    <lineage>
        <taxon>Eukaryota</taxon>
        <taxon>Viridiplantae</taxon>
        <taxon>Streptophyta</taxon>
        <taxon>Embryophyta</taxon>
        <taxon>Tracheophyta</taxon>
        <taxon>Spermatophyta</taxon>
        <taxon>Magnoliopsida</taxon>
        <taxon>eudicotyledons</taxon>
        <taxon>Gunneridae</taxon>
        <taxon>Pentapetalae</taxon>
        <taxon>asterids</taxon>
        <taxon>campanulids</taxon>
        <taxon>Asterales</taxon>
        <taxon>Asteraceae</taxon>
        <taxon>Asteroideae</taxon>
        <taxon>Heliantheae alliance</taxon>
        <taxon>Millerieae</taxon>
        <taxon>Smallanthus</taxon>
    </lineage>
</organism>
<evidence type="ECO:0000313" key="2">
    <source>
        <dbReference type="Proteomes" id="UP001056120"/>
    </source>
</evidence>
<reference evidence="1 2" key="2">
    <citation type="journal article" date="2022" name="Mol. Ecol. Resour.">
        <title>The genomes of chicory, endive, great burdock and yacon provide insights into Asteraceae paleo-polyploidization history and plant inulin production.</title>
        <authorList>
            <person name="Fan W."/>
            <person name="Wang S."/>
            <person name="Wang H."/>
            <person name="Wang A."/>
            <person name="Jiang F."/>
            <person name="Liu H."/>
            <person name="Zhao H."/>
            <person name="Xu D."/>
            <person name="Zhang Y."/>
        </authorList>
    </citation>
    <scope>NUCLEOTIDE SEQUENCE [LARGE SCALE GENOMIC DNA]</scope>
    <source>
        <strain evidence="2">cv. Yunnan</strain>
        <tissue evidence="1">Leaves</tissue>
    </source>
</reference>
<keyword evidence="2" id="KW-1185">Reference proteome</keyword>
<dbReference type="EMBL" id="CM042032">
    <property type="protein sequence ID" value="KAI3776902.1"/>
    <property type="molecule type" value="Genomic_DNA"/>
</dbReference>
<reference evidence="2" key="1">
    <citation type="journal article" date="2022" name="Mol. Ecol. Resour.">
        <title>The genomes of chicory, endive, great burdock and yacon provide insights into Asteraceae palaeo-polyploidization history and plant inulin production.</title>
        <authorList>
            <person name="Fan W."/>
            <person name="Wang S."/>
            <person name="Wang H."/>
            <person name="Wang A."/>
            <person name="Jiang F."/>
            <person name="Liu H."/>
            <person name="Zhao H."/>
            <person name="Xu D."/>
            <person name="Zhang Y."/>
        </authorList>
    </citation>
    <scope>NUCLEOTIDE SEQUENCE [LARGE SCALE GENOMIC DNA]</scope>
    <source>
        <strain evidence="2">cv. Yunnan</strain>
    </source>
</reference>